<name>A0ABR3QPI3_9PLEO</name>
<protein>
    <recommendedName>
        <fullName evidence="4">F-box domain-containing protein</fullName>
    </recommendedName>
</protein>
<accession>A0ABR3QPI3</accession>
<keyword evidence="3" id="KW-1185">Reference proteome</keyword>
<feature type="region of interest" description="Disordered" evidence="1">
    <location>
        <begin position="311"/>
        <end position="420"/>
    </location>
</feature>
<dbReference type="EMBL" id="JAKJXO020000018">
    <property type="protein sequence ID" value="KAL1593712.1"/>
    <property type="molecule type" value="Genomic_DNA"/>
</dbReference>
<evidence type="ECO:0000256" key="1">
    <source>
        <dbReference type="SAM" id="MobiDB-lite"/>
    </source>
</evidence>
<evidence type="ECO:0008006" key="4">
    <source>
        <dbReference type="Google" id="ProtNLM"/>
    </source>
</evidence>
<proteinExistence type="predicted"/>
<evidence type="ECO:0000313" key="2">
    <source>
        <dbReference type="EMBL" id="KAL1593712.1"/>
    </source>
</evidence>
<feature type="compositionally biased region" description="Polar residues" evidence="1">
    <location>
        <begin position="323"/>
        <end position="337"/>
    </location>
</feature>
<gene>
    <name evidence="2" type="ORF">SLS60_010444</name>
</gene>
<feature type="compositionally biased region" description="Basic and acidic residues" evidence="1">
    <location>
        <begin position="343"/>
        <end position="354"/>
    </location>
</feature>
<feature type="compositionally biased region" description="Acidic residues" evidence="1">
    <location>
        <begin position="355"/>
        <end position="407"/>
    </location>
</feature>
<sequence>MAPPKLLNLPDELLLQLPLYMHNIEDFKNTSSTCKRLRNVFADTLPKTILHLASRSAPTFFSPHPHFLVLAVARQIAAWAVVVAAEREARVARLVEAFHGGMKGVLSLALSDDAEGVGLTMEDIRKMYELRFSIINPLNATIDAMIGSQWYQQPNFWNGGADDAFTLYTDVSSATFQFLIYGELFGGTMSSFLMPSSNRKPALDTDTRIEFIKYCIPDWSCGPNHGRHDGFKLLSVGPYAEGAEDSPYADNLEGNQTALAHLVGGAMFRGTLWKRAWRRVLIAAGMEKNEDGKWPEAWIKTMQRTAFRKERISDGEELARKGNGTNNEATDVTTADSQGEAAARAEAEADHVAQEQEEDVPEDDEIHEGDEEDDDSDDDDEDEDDEDDENDENEEDEDDDNEPPEEEDSHRDSSDSEANVYGGPGDWRFFLFWNALTQVGGLQTMEMVAQFKGREENRDAVMKTEWKAEILHLRNQALALKDEDKPGFKKFGKRRKLNVSGAPHLGAELYWCCAGLWSGF</sequence>
<reference evidence="2 3" key="1">
    <citation type="submission" date="2024-02" db="EMBL/GenBank/DDBJ databases">
        <title>De novo assembly and annotation of 12 fungi associated with fruit tree decline syndrome in Ontario, Canada.</title>
        <authorList>
            <person name="Sulman M."/>
            <person name="Ellouze W."/>
            <person name="Ilyukhin E."/>
        </authorList>
    </citation>
    <scope>NUCLEOTIDE SEQUENCE [LARGE SCALE GENOMIC DNA]</scope>
    <source>
        <strain evidence="2 3">M42-189</strain>
    </source>
</reference>
<evidence type="ECO:0000313" key="3">
    <source>
        <dbReference type="Proteomes" id="UP001521785"/>
    </source>
</evidence>
<dbReference type="Proteomes" id="UP001521785">
    <property type="component" value="Unassembled WGS sequence"/>
</dbReference>
<comment type="caution">
    <text evidence="2">The sequence shown here is derived from an EMBL/GenBank/DDBJ whole genome shotgun (WGS) entry which is preliminary data.</text>
</comment>
<feature type="compositionally biased region" description="Basic and acidic residues" evidence="1">
    <location>
        <begin position="311"/>
        <end position="320"/>
    </location>
</feature>
<organism evidence="2 3">
    <name type="scientific">Paraconiothyrium brasiliense</name>
    <dbReference type="NCBI Taxonomy" id="300254"/>
    <lineage>
        <taxon>Eukaryota</taxon>
        <taxon>Fungi</taxon>
        <taxon>Dikarya</taxon>
        <taxon>Ascomycota</taxon>
        <taxon>Pezizomycotina</taxon>
        <taxon>Dothideomycetes</taxon>
        <taxon>Pleosporomycetidae</taxon>
        <taxon>Pleosporales</taxon>
        <taxon>Massarineae</taxon>
        <taxon>Didymosphaeriaceae</taxon>
        <taxon>Paraconiothyrium</taxon>
    </lineage>
</organism>